<sequence length="316" mass="34756">MNTVGEKKSTHSVRTGIAYAAAAYVTWGLLPLYWKLLKSVPPGQILAHRIIWSFLFTLILLVIWKRGAALRQALTSWKTLFVMLLCGVLISGNWFIYIWAINHDHIVETSLGYYINPLFSVLLGMLVLKERMNIWQQAALLLAACGVTILAVQYGKIPWVALALTFSFGLYGLAKKLLASIDSTVGLALETLSVMPVALGYVLLTEARGDGVFGQASPVETLLLIGGGVVTAFPLLWFAQGSKTVPLSTMGFVQYISPTITLALGVFLFHEPFTTVHLVSFSFIWSGLALYSLSYTPWLTRLAASHSVKEEKNVSR</sequence>
<accession>A0A0U4WGY6</accession>
<keyword evidence="9" id="KW-1185">Reference proteome</keyword>
<keyword evidence="4" id="KW-1003">Cell membrane</keyword>
<evidence type="ECO:0000256" key="3">
    <source>
        <dbReference type="ARBA" id="ARBA00022448"/>
    </source>
</evidence>
<proteinExistence type="inferred from homology"/>
<evidence type="ECO:0000256" key="6">
    <source>
        <dbReference type="ARBA" id="ARBA00022989"/>
    </source>
</evidence>
<dbReference type="OrthoDB" id="369870at2"/>
<dbReference type="RefSeq" id="WP_096465686.1">
    <property type="nucleotide sequence ID" value="NZ_AP017312.1"/>
</dbReference>
<evidence type="ECO:0000256" key="1">
    <source>
        <dbReference type="ARBA" id="ARBA00004651"/>
    </source>
</evidence>
<comment type="subcellular location">
    <subcellularLocation>
        <location evidence="1">Cell membrane</location>
        <topology evidence="1">Multi-pass membrane protein</topology>
    </subcellularLocation>
</comment>
<keyword evidence="7" id="KW-0472">Membrane</keyword>
<dbReference type="Proteomes" id="UP000217696">
    <property type="component" value="Chromosome"/>
</dbReference>
<reference evidence="8 9" key="1">
    <citation type="submission" date="2015-12" db="EMBL/GenBank/DDBJ databases">
        <title>Genome sequence of Aneurinibacillus soli.</title>
        <authorList>
            <person name="Lee J.S."/>
            <person name="Lee K.C."/>
            <person name="Kim K.K."/>
            <person name="Lee B.W."/>
        </authorList>
    </citation>
    <scope>NUCLEOTIDE SEQUENCE [LARGE SCALE GENOMIC DNA]</scope>
    <source>
        <strain evidence="8 9">CB4</strain>
    </source>
</reference>
<evidence type="ECO:0000256" key="2">
    <source>
        <dbReference type="ARBA" id="ARBA00007362"/>
    </source>
</evidence>
<keyword evidence="6" id="KW-1133">Transmembrane helix</keyword>
<keyword evidence="3" id="KW-0813">Transport</keyword>
<dbReference type="PANTHER" id="PTHR22911:SF137">
    <property type="entry name" value="SOLUTE CARRIER FAMILY 35 MEMBER G2-RELATED"/>
    <property type="match status" value="1"/>
</dbReference>
<dbReference type="NCBIfam" id="TIGR00688">
    <property type="entry name" value="rarD"/>
    <property type="match status" value="1"/>
</dbReference>
<dbReference type="PANTHER" id="PTHR22911">
    <property type="entry name" value="ACYL-MALONYL CONDENSING ENZYME-RELATED"/>
    <property type="match status" value="1"/>
</dbReference>
<dbReference type="KEGG" id="asoc:CB4_02119"/>
<evidence type="ECO:0000256" key="7">
    <source>
        <dbReference type="ARBA" id="ARBA00023136"/>
    </source>
</evidence>
<dbReference type="AlphaFoldDB" id="A0A0U4WGY6"/>
<dbReference type="InterPro" id="IPR004626">
    <property type="entry name" value="RarD"/>
</dbReference>
<gene>
    <name evidence="8" type="ORF">CB4_02119</name>
</gene>
<evidence type="ECO:0000313" key="9">
    <source>
        <dbReference type="Proteomes" id="UP000217696"/>
    </source>
</evidence>
<dbReference type="InterPro" id="IPR037185">
    <property type="entry name" value="EmrE-like"/>
</dbReference>
<evidence type="ECO:0000313" key="8">
    <source>
        <dbReference type="EMBL" id="BAU27945.1"/>
    </source>
</evidence>
<keyword evidence="5" id="KW-0812">Transmembrane</keyword>
<dbReference type="SUPFAM" id="SSF103481">
    <property type="entry name" value="Multidrug resistance efflux transporter EmrE"/>
    <property type="match status" value="2"/>
</dbReference>
<dbReference type="Pfam" id="PF00892">
    <property type="entry name" value="EamA"/>
    <property type="match status" value="2"/>
</dbReference>
<comment type="similarity">
    <text evidence="2">Belongs to the EamA transporter family.</text>
</comment>
<dbReference type="InterPro" id="IPR000620">
    <property type="entry name" value="EamA_dom"/>
</dbReference>
<name>A0A0U4WGY6_9BACL</name>
<dbReference type="EMBL" id="AP017312">
    <property type="protein sequence ID" value="BAU27945.1"/>
    <property type="molecule type" value="Genomic_DNA"/>
</dbReference>
<dbReference type="GO" id="GO:0005886">
    <property type="term" value="C:plasma membrane"/>
    <property type="evidence" value="ECO:0007669"/>
    <property type="project" value="UniProtKB-SubCell"/>
</dbReference>
<evidence type="ECO:0000256" key="5">
    <source>
        <dbReference type="ARBA" id="ARBA00022692"/>
    </source>
</evidence>
<evidence type="ECO:0000256" key="4">
    <source>
        <dbReference type="ARBA" id="ARBA00022475"/>
    </source>
</evidence>
<protein>
    <submittedName>
        <fullName evidence="8">EamA-like transporter family protein</fullName>
    </submittedName>
</protein>
<organism evidence="8 9">
    <name type="scientific">Aneurinibacillus soli</name>
    <dbReference type="NCBI Taxonomy" id="1500254"/>
    <lineage>
        <taxon>Bacteria</taxon>
        <taxon>Bacillati</taxon>
        <taxon>Bacillota</taxon>
        <taxon>Bacilli</taxon>
        <taxon>Bacillales</taxon>
        <taxon>Paenibacillaceae</taxon>
        <taxon>Aneurinibacillus group</taxon>
        <taxon>Aneurinibacillus</taxon>
    </lineage>
</organism>